<feature type="region of interest" description="Disordered" evidence="1">
    <location>
        <begin position="1"/>
        <end position="21"/>
    </location>
</feature>
<protein>
    <submittedName>
        <fullName evidence="2">Uncharacterized protein</fullName>
    </submittedName>
</protein>
<dbReference type="Proteomes" id="UP001595855">
    <property type="component" value="Unassembled WGS sequence"/>
</dbReference>
<dbReference type="EMBL" id="JBHSJO010000001">
    <property type="protein sequence ID" value="MFC5014944.1"/>
    <property type="molecule type" value="Genomic_DNA"/>
</dbReference>
<evidence type="ECO:0000256" key="1">
    <source>
        <dbReference type="SAM" id="MobiDB-lite"/>
    </source>
</evidence>
<evidence type="ECO:0000313" key="2">
    <source>
        <dbReference type="EMBL" id="MFC5014944.1"/>
    </source>
</evidence>
<keyword evidence="3" id="KW-1185">Reference proteome</keyword>
<evidence type="ECO:0000313" key="3">
    <source>
        <dbReference type="Proteomes" id="UP001595855"/>
    </source>
</evidence>
<feature type="compositionally biased region" description="Pro residues" evidence="1">
    <location>
        <begin position="7"/>
        <end position="19"/>
    </location>
</feature>
<name>A0ABV9WNV1_9ACTN</name>
<organism evidence="2 3">
    <name type="scientific">Streptomyces lienomycini</name>
    <dbReference type="NCBI Taxonomy" id="284035"/>
    <lineage>
        <taxon>Bacteria</taxon>
        <taxon>Bacillati</taxon>
        <taxon>Actinomycetota</taxon>
        <taxon>Actinomycetes</taxon>
        <taxon>Kitasatosporales</taxon>
        <taxon>Streptomycetaceae</taxon>
        <taxon>Streptomyces</taxon>
    </lineage>
</organism>
<reference evidence="3" key="1">
    <citation type="journal article" date="2019" name="Int. J. Syst. Evol. Microbiol.">
        <title>The Global Catalogue of Microorganisms (GCM) 10K type strain sequencing project: providing services to taxonomists for standard genome sequencing and annotation.</title>
        <authorList>
            <consortium name="The Broad Institute Genomics Platform"/>
            <consortium name="The Broad Institute Genome Sequencing Center for Infectious Disease"/>
            <person name="Wu L."/>
            <person name="Ma J."/>
        </authorList>
    </citation>
    <scope>NUCLEOTIDE SEQUENCE [LARGE SCALE GENOMIC DNA]</scope>
    <source>
        <strain evidence="3">CGMCC 4.1542</strain>
    </source>
</reference>
<sequence>MTADSPGPGPGPDPGPGTIPPRLFASFCDDAAVFPPGDMPLAAAVPAHVGHRSAAHAPLVGPLVLPGARLAELAELTAGRPADHVEIAVTVPSPDEAATALASAGAVPGARLRVLEVAVPDGMPAAEVVPRLSAALRPLTTGDPAGVTVYVEVPRDERRAELIGRLADSPCLAKFRTGGTRADLYPDERELAHAVLLAVRAKVAFKATAGLHHAVRNTDPRTRSEQHGHLNLLAATGAALDGATEEETAAVLAERDAPAVAALVAALSPEVRQAFRSFGTCSIAEPVTELAALGLLAPDLTKDLL</sequence>
<proteinExistence type="predicted"/>
<dbReference type="RefSeq" id="WP_381157117.1">
    <property type="nucleotide sequence ID" value="NZ_BAAATN010000001.1"/>
</dbReference>
<accession>A0ABV9WNV1</accession>
<comment type="caution">
    <text evidence="2">The sequence shown here is derived from an EMBL/GenBank/DDBJ whole genome shotgun (WGS) entry which is preliminary data.</text>
</comment>
<gene>
    <name evidence="2" type="ORF">ACFPRC_08620</name>
</gene>